<dbReference type="OrthoDB" id="2096344at2759"/>
<dbReference type="InterPro" id="IPR001680">
    <property type="entry name" value="WD40_rpt"/>
</dbReference>
<feature type="region of interest" description="Disordered" evidence="5">
    <location>
        <begin position="1"/>
        <end position="165"/>
    </location>
</feature>
<feature type="compositionally biased region" description="Polar residues" evidence="5">
    <location>
        <begin position="149"/>
        <end position="160"/>
    </location>
</feature>
<proteinExistence type="inferred from homology"/>
<accession>A0A168E2L6</accession>
<dbReference type="InterPro" id="IPR015943">
    <property type="entry name" value="WD40/YVTN_repeat-like_dom_sf"/>
</dbReference>
<dbReference type="PANTHER" id="PTHR22852:SF0">
    <property type="entry name" value="DENTICLELESS PROTEIN HOMOLOG"/>
    <property type="match status" value="1"/>
</dbReference>
<dbReference type="GO" id="GO:0030674">
    <property type="term" value="F:protein-macromolecule adaptor activity"/>
    <property type="evidence" value="ECO:0007669"/>
    <property type="project" value="TreeGrafter"/>
</dbReference>
<dbReference type="EMBL" id="AZGY01000005">
    <property type="protein sequence ID" value="KZZ98353.1"/>
    <property type="molecule type" value="Genomic_DNA"/>
</dbReference>
<feature type="region of interest" description="Disordered" evidence="5">
    <location>
        <begin position="727"/>
        <end position="748"/>
    </location>
</feature>
<evidence type="ECO:0000256" key="5">
    <source>
        <dbReference type="SAM" id="MobiDB-lite"/>
    </source>
</evidence>
<dbReference type="SMART" id="SM00320">
    <property type="entry name" value="WD40"/>
    <property type="match status" value="5"/>
</dbReference>
<dbReference type="Pfam" id="PF00400">
    <property type="entry name" value="WD40"/>
    <property type="match status" value="2"/>
</dbReference>
<feature type="repeat" description="WD" evidence="4">
    <location>
        <begin position="374"/>
        <end position="411"/>
    </location>
</feature>
<evidence type="ECO:0000256" key="1">
    <source>
        <dbReference type="ARBA" id="ARBA00004906"/>
    </source>
</evidence>
<comment type="pathway">
    <text evidence="1">Protein modification; protein ubiquitination.</text>
</comment>
<evidence type="ECO:0000313" key="6">
    <source>
        <dbReference type="EMBL" id="KZZ98353.1"/>
    </source>
</evidence>
<dbReference type="SUPFAM" id="SSF50978">
    <property type="entry name" value="WD40 repeat-like"/>
    <property type="match status" value="1"/>
</dbReference>
<feature type="compositionally biased region" description="Polar residues" evidence="5">
    <location>
        <begin position="18"/>
        <end position="27"/>
    </location>
</feature>
<evidence type="ECO:0000256" key="4">
    <source>
        <dbReference type="PROSITE-ProRule" id="PRU00221"/>
    </source>
</evidence>
<feature type="repeat" description="WD" evidence="4">
    <location>
        <begin position="671"/>
        <end position="711"/>
    </location>
</feature>
<dbReference type="AlphaFoldDB" id="A0A168E2L6"/>
<keyword evidence="2" id="KW-0833">Ubl conjugation pathway</keyword>
<comment type="similarity">
    <text evidence="3">Belongs to the WD repeat cdt2 family.</text>
</comment>
<dbReference type="InterPro" id="IPR051865">
    <property type="entry name" value="WD-repeat_CDT2_adapter"/>
</dbReference>
<evidence type="ECO:0000313" key="7">
    <source>
        <dbReference type="Proteomes" id="UP000078544"/>
    </source>
</evidence>
<comment type="caution">
    <text evidence="6">The sequence shown here is derived from an EMBL/GenBank/DDBJ whole genome shotgun (WGS) entry which is preliminary data.</text>
</comment>
<dbReference type="PROSITE" id="PS50082">
    <property type="entry name" value="WD_REPEATS_2"/>
    <property type="match status" value="2"/>
</dbReference>
<evidence type="ECO:0000256" key="3">
    <source>
        <dbReference type="ARBA" id="ARBA00038344"/>
    </source>
</evidence>
<organism evidence="6 7">
    <name type="scientific">Moelleriella libera RCEF 2490</name>
    <dbReference type="NCBI Taxonomy" id="1081109"/>
    <lineage>
        <taxon>Eukaryota</taxon>
        <taxon>Fungi</taxon>
        <taxon>Dikarya</taxon>
        <taxon>Ascomycota</taxon>
        <taxon>Pezizomycotina</taxon>
        <taxon>Sordariomycetes</taxon>
        <taxon>Hypocreomycetidae</taxon>
        <taxon>Hypocreales</taxon>
        <taxon>Clavicipitaceae</taxon>
        <taxon>Moelleriella</taxon>
    </lineage>
</organism>
<evidence type="ECO:0000256" key="2">
    <source>
        <dbReference type="ARBA" id="ARBA00022786"/>
    </source>
</evidence>
<feature type="compositionally biased region" description="Acidic residues" evidence="5">
    <location>
        <begin position="729"/>
        <end position="748"/>
    </location>
</feature>
<reference evidence="6 7" key="1">
    <citation type="journal article" date="2016" name="Genome Biol. Evol.">
        <title>Divergent and convergent evolution of fungal pathogenicity.</title>
        <authorList>
            <person name="Shang Y."/>
            <person name="Xiao G."/>
            <person name="Zheng P."/>
            <person name="Cen K."/>
            <person name="Zhan S."/>
            <person name="Wang C."/>
        </authorList>
    </citation>
    <scope>NUCLEOTIDE SEQUENCE [LARGE SCALE GENOMIC DNA]</scope>
    <source>
        <strain evidence="6 7">RCEF 2490</strain>
    </source>
</reference>
<feature type="compositionally biased region" description="Basic and acidic residues" evidence="5">
    <location>
        <begin position="104"/>
        <end position="124"/>
    </location>
</feature>
<feature type="compositionally biased region" description="Polar residues" evidence="5">
    <location>
        <begin position="187"/>
        <end position="210"/>
    </location>
</feature>
<dbReference type="InterPro" id="IPR036322">
    <property type="entry name" value="WD40_repeat_dom_sf"/>
</dbReference>
<feature type="region of interest" description="Disordered" evidence="5">
    <location>
        <begin position="184"/>
        <end position="210"/>
    </location>
</feature>
<dbReference type="Gene3D" id="2.130.10.10">
    <property type="entry name" value="YVTN repeat-like/Quinoprotein amine dehydrogenase"/>
    <property type="match status" value="3"/>
</dbReference>
<dbReference type="GO" id="GO:0043161">
    <property type="term" value="P:proteasome-mediated ubiquitin-dependent protein catabolic process"/>
    <property type="evidence" value="ECO:0007669"/>
    <property type="project" value="TreeGrafter"/>
</dbReference>
<keyword evidence="7" id="KW-1185">Reference proteome</keyword>
<dbReference type="GO" id="GO:0005634">
    <property type="term" value="C:nucleus"/>
    <property type="evidence" value="ECO:0007669"/>
    <property type="project" value="TreeGrafter"/>
</dbReference>
<protein>
    <submittedName>
        <fullName evidence="6">WD domain protein</fullName>
    </submittedName>
</protein>
<feature type="compositionally biased region" description="Low complexity" evidence="5">
    <location>
        <begin position="135"/>
        <end position="144"/>
    </location>
</feature>
<sequence length="748" mass="81640">MPQHDSLDADAMPADASILSSSPTANPYPSPIRTSCRKERRNPSVTPRRLGRFFTPRSTVPIPSRIVLGTLGASATNRQPISPQSPAVPSSSTDPPCPSSPTEGRSRAGEDKKRRRLIDRERLSQKRRRVSSPDGLGPPRLRLLARSPITCQDQNDSTKGVQPELDVPEGIENSRRTTLSHFFKASRSGSSTPSKENPCTPPIEQSSRSRINAIPEDYNPRHIRKLQIRGFGARLLDREHGLVVREGKHGLHYPAGDVRSETASFYSGSNDVHHCSAYQGQGMTIPFSLSSCSQSPITAIGDEQGFVRLFNTSETTISLAGHPGSKIDAHIRVHDNAIMDMDFSSDDSRLATACGDRSGKIVDVATQTVAVDLLDGHWDSLRKIAFQPGSSHGDVLATSDRAGRVRMWDLRCAPRPVHCFTSAGLFGARSRDTTLEPMRAKSSNTIDNAHERLVQGNKTPVSVTAVRWLPAGREHLILTASEANACIKLWDTRYIKPRRQLRDQPLSTTPQPPAHAWRSYGITSLALNGSASLLYAVCKDSTIYAYSTAHLILGQAPELEQRAIKRRPGDAQGLGPICGFKHPSFLASSFYVKCAIRPASAHGSEMLAVGSSHKCAVLFPTDERYMRTAWARQAHESAAAAADAAVAASGEKGGRGSASSIPIFRSGTALVRGHTREVTSASWSHEGKLVTASDDYGVRQWQTDARRARHLRRVGEFGGERHMAGWADAGEDWDRCDDDDEDHDDDDD</sequence>
<keyword evidence="4" id="KW-0853">WD repeat</keyword>
<dbReference type="STRING" id="1081109.A0A168E2L6"/>
<gene>
    <name evidence="6" type="ORF">AAL_02871</name>
</gene>
<feature type="compositionally biased region" description="Polar residues" evidence="5">
    <location>
        <begin position="73"/>
        <end position="88"/>
    </location>
</feature>
<name>A0A168E2L6_9HYPO</name>
<dbReference type="PANTHER" id="PTHR22852">
    <property type="entry name" value="LETHAL 2 DENTICLELESS PROTEIN RETINOIC ACID-REGULATED NUCLEAR MATRIX-ASSOCIATED PROTEIN"/>
    <property type="match status" value="1"/>
</dbReference>
<dbReference type="Proteomes" id="UP000078544">
    <property type="component" value="Unassembled WGS sequence"/>
</dbReference>